<feature type="region of interest" description="Disordered" evidence="1">
    <location>
        <begin position="71"/>
        <end position="94"/>
    </location>
</feature>
<evidence type="ECO:0000256" key="1">
    <source>
        <dbReference type="SAM" id="MobiDB-lite"/>
    </source>
</evidence>
<comment type="caution">
    <text evidence="2">The sequence shown here is derived from an EMBL/GenBank/DDBJ whole genome shotgun (WGS) entry which is preliminary data.</text>
</comment>
<gene>
    <name evidence="2" type="ORF">E2C01_012823</name>
</gene>
<sequence>MQSTTFALPFTIYLFLDHLEPYRVADPDGSQQRILTPTSSLFQSTDLLESAQQVLLVVSIATPPPVRMFEGKHSAGRGGAGSRHASVPPTPTSADRCSLVDNPAAWGHGCTISGLDGASVMACGSCKDLRDWIIDQKPQLLEVLQLIEALSDAKDADRKRSTRTMGTTAIVLSIDNAWARKCTSSPTARQWWEFGLLRPLANTHRPRDSPPTNTATSCTDSSPASPASPTFLPPAIPPTPLPLPPPPPPPPLPPSLPQPPLAPPLTCQLLRLTHQG</sequence>
<feature type="compositionally biased region" description="Pro residues" evidence="1">
    <location>
        <begin position="231"/>
        <end position="263"/>
    </location>
</feature>
<dbReference type="EMBL" id="VSRR010000813">
    <property type="protein sequence ID" value="MPC19892.1"/>
    <property type="molecule type" value="Genomic_DNA"/>
</dbReference>
<proteinExistence type="predicted"/>
<keyword evidence="3" id="KW-1185">Reference proteome</keyword>
<dbReference type="AlphaFoldDB" id="A0A5B7DEM3"/>
<reference evidence="2 3" key="1">
    <citation type="submission" date="2019-05" db="EMBL/GenBank/DDBJ databases">
        <title>Another draft genome of Portunus trituberculatus and its Hox gene families provides insights of decapod evolution.</title>
        <authorList>
            <person name="Jeong J.-H."/>
            <person name="Song I."/>
            <person name="Kim S."/>
            <person name="Choi T."/>
            <person name="Kim D."/>
            <person name="Ryu S."/>
            <person name="Kim W."/>
        </authorList>
    </citation>
    <scope>NUCLEOTIDE SEQUENCE [LARGE SCALE GENOMIC DNA]</scope>
    <source>
        <tissue evidence="2">Muscle</tissue>
    </source>
</reference>
<evidence type="ECO:0000313" key="3">
    <source>
        <dbReference type="Proteomes" id="UP000324222"/>
    </source>
</evidence>
<evidence type="ECO:0000313" key="2">
    <source>
        <dbReference type="EMBL" id="MPC19892.1"/>
    </source>
</evidence>
<feature type="region of interest" description="Disordered" evidence="1">
    <location>
        <begin position="202"/>
        <end position="265"/>
    </location>
</feature>
<feature type="compositionally biased region" description="Low complexity" evidence="1">
    <location>
        <begin position="214"/>
        <end position="230"/>
    </location>
</feature>
<organism evidence="2 3">
    <name type="scientific">Portunus trituberculatus</name>
    <name type="common">Swimming crab</name>
    <name type="synonym">Neptunus trituberculatus</name>
    <dbReference type="NCBI Taxonomy" id="210409"/>
    <lineage>
        <taxon>Eukaryota</taxon>
        <taxon>Metazoa</taxon>
        <taxon>Ecdysozoa</taxon>
        <taxon>Arthropoda</taxon>
        <taxon>Crustacea</taxon>
        <taxon>Multicrustacea</taxon>
        <taxon>Malacostraca</taxon>
        <taxon>Eumalacostraca</taxon>
        <taxon>Eucarida</taxon>
        <taxon>Decapoda</taxon>
        <taxon>Pleocyemata</taxon>
        <taxon>Brachyura</taxon>
        <taxon>Eubrachyura</taxon>
        <taxon>Portunoidea</taxon>
        <taxon>Portunidae</taxon>
        <taxon>Portuninae</taxon>
        <taxon>Portunus</taxon>
    </lineage>
</organism>
<accession>A0A5B7DEM3</accession>
<protein>
    <submittedName>
        <fullName evidence="2">Uncharacterized protein</fullName>
    </submittedName>
</protein>
<name>A0A5B7DEM3_PORTR</name>
<dbReference type="Proteomes" id="UP000324222">
    <property type="component" value="Unassembled WGS sequence"/>
</dbReference>